<dbReference type="Proteomes" id="UP000824890">
    <property type="component" value="Unassembled WGS sequence"/>
</dbReference>
<proteinExistence type="predicted"/>
<dbReference type="EMBL" id="JAGKQM010000002">
    <property type="protein sequence ID" value="KAH0939046.1"/>
    <property type="molecule type" value="Genomic_DNA"/>
</dbReference>
<keyword evidence="2" id="KW-1185">Reference proteome</keyword>
<accession>A0ABQ8EBK7</accession>
<evidence type="ECO:0000313" key="2">
    <source>
        <dbReference type="Proteomes" id="UP000824890"/>
    </source>
</evidence>
<evidence type="ECO:0000313" key="1">
    <source>
        <dbReference type="EMBL" id="KAH0939046.1"/>
    </source>
</evidence>
<sequence>MKFRAASPPPEQLFLKQTVLDAIKLGHRIAISTDIQGILRSSLSTKLYPRRFLSAWFDLDPNSLSLPNFKLS</sequence>
<organism evidence="1 2">
    <name type="scientific">Brassica napus</name>
    <name type="common">Rape</name>
    <dbReference type="NCBI Taxonomy" id="3708"/>
    <lineage>
        <taxon>Eukaryota</taxon>
        <taxon>Viridiplantae</taxon>
        <taxon>Streptophyta</taxon>
        <taxon>Embryophyta</taxon>
        <taxon>Tracheophyta</taxon>
        <taxon>Spermatophyta</taxon>
        <taxon>Magnoliopsida</taxon>
        <taxon>eudicotyledons</taxon>
        <taxon>Gunneridae</taxon>
        <taxon>Pentapetalae</taxon>
        <taxon>rosids</taxon>
        <taxon>malvids</taxon>
        <taxon>Brassicales</taxon>
        <taxon>Brassicaceae</taxon>
        <taxon>Brassiceae</taxon>
        <taxon>Brassica</taxon>
    </lineage>
</organism>
<name>A0ABQ8EBK7_BRANA</name>
<protein>
    <submittedName>
        <fullName evidence="1">Uncharacterized protein</fullName>
    </submittedName>
</protein>
<gene>
    <name evidence="1" type="ORF">HID58_006507</name>
</gene>
<reference evidence="1 2" key="1">
    <citation type="submission" date="2021-05" db="EMBL/GenBank/DDBJ databases">
        <title>Genome Assembly of Synthetic Allotetraploid Brassica napus Reveals Homoeologous Exchanges between Subgenomes.</title>
        <authorList>
            <person name="Davis J.T."/>
        </authorList>
    </citation>
    <scope>NUCLEOTIDE SEQUENCE [LARGE SCALE GENOMIC DNA]</scope>
    <source>
        <strain evidence="2">cv. Da-Ae</strain>
        <tissue evidence="1">Seedling</tissue>
    </source>
</reference>
<comment type="caution">
    <text evidence="1">The sequence shown here is derived from an EMBL/GenBank/DDBJ whole genome shotgun (WGS) entry which is preliminary data.</text>
</comment>